<protein>
    <submittedName>
        <fullName evidence="5">Transcriptional regulator, TetR family</fullName>
    </submittedName>
</protein>
<dbReference type="EMBL" id="FONG01000037">
    <property type="protein sequence ID" value="SFF91385.1"/>
    <property type="molecule type" value="Genomic_DNA"/>
</dbReference>
<evidence type="ECO:0000256" key="3">
    <source>
        <dbReference type="SAM" id="MobiDB-lite"/>
    </source>
</evidence>
<dbReference type="GO" id="GO:0003700">
    <property type="term" value="F:DNA-binding transcription factor activity"/>
    <property type="evidence" value="ECO:0007669"/>
    <property type="project" value="TreeGrafter"/>
</dbReference>
<dbReference type="AlphaFoldDB" id="A0A1I2MIP3"/>
<dbReference type="InterPro" id="IPR009057">
    <property type="entry name" value="Homeodomain-like_sf"/>
</dbReference>
<dbReference type="SUPFAM" id="SSF48498">
    <property type="entry name" value="Tetracyclin repressor-like, C-terminal domain"/>
    <property type="match status" value="1"/>
</dbReference>
<dbReference type="GO" id="GO:0000976">
    <property type="term" value="F:transcription cis-regulatory region binding"/>
    <property type="evidence" value="ECO:0007669"/>
    <property type="project" value="TreeGrafter"/>
</dbReference>
<proteinExistence type="predicted"/>
<keyword evidence="1 2" id="KW-0238">DNA-binding</keyword>
<evidence type="ECO:0000256" key="2">
    <source>
        <dbReference type="PROSITE-ProRule" id="PRU00335"/>
    </source>
</evidence>
<sequence>MPMPQRADGRRRRESLLDAALDSFTEHGLLGVGIEQIRRRAGASPSSVYHHFRDIGDLTAALLLRTFERVTDHMYQRVTSASTAEDTVRGLVDAYLEWALEHPNEARFMYQAMALELSGERHRELLEAKALLQRPIFARLQALSQAGQLPPWPPEHLHSMLLGAAHDACRHYLSGAETDPAWMRTTLPGVAWRSLQSGERHGGTETVATTHRDEMVRPPDTPIHRS</sequence>
<evidence type="ECO:0000313" key="5">
    <source>
        <dbReference type="EMBL" id="SFF91385.1"/>
    </source>
</evidence>
<dbReference type="RefSeq" id="WP_218160147.1">
    <property type="nucleotide sequence ID" value="NZ_FONG01000037.1"/>
</dbReference>
<gene>
    <name evidence="5" type="ORF">SAMN05216251_1377</name>
</gene>
<feature type="domain" description="HTH tetR-type" evidence="4">
    <location>
        <begin position="10"/>
        <end position="70"/>
    </location>
</feature>
<dbReference type="InterPro" id="IPR036271">
    <property type="entry name" value="Tet_transcr_reg_TetR-rel_C_sf"/>
</dbReference>
<evidence type="ECO:0000313" key="6">
    <source>
        <dbReference type="Proteomes" id="UP000199323"/>
    </source>
</evidence>
<reference evidence="5 6" key="1">
    <citation type="submission" date="2016-10" db="EMBL/GenBank/DDBJ databases">
        <authorList>
            <person name="de Groot N.N."/>
        </authorList>
    </citation>
    <scope>NUCLEOTIDE SEQUENCE [LARGE SCALE GENOMIC DNA]</scope>
    <source>
        <strain evidence="5 6">CGMCC 4.3510</strain>
    </source>
</reference>
<name>A0A1I2MIP3_9ACTN</name>
<dbReference type="PANTHER" id="PTHR30055">
    <property type="entry name" value="HTH-TYPE TRANSCRIPTIONAL REGULATOR RUTR"/>
    <property type="match status" value="1"/>
</dbReference>
<accession>A0A1I2MIP3</accession>
<dbReference type="Proteomes" id="UP000199323">
    <property type="component" value="Unassembled WGS sequence"/>
</dbReference>
<keyword evidence="6" id="KW-1185">Reference proteome</keyword>
<organism evidence="5 6">
    <name type="scientific">Actinacidiphila alni</name>
    <dbReference type="NCBI Taxonomy" id="380248"/>
    <lineage>
        <taxon>Bacteria</taxon>
        <taxon>Bacillati</taxon>
        <taxon>Actinomycetota</taxon>
        <taxon>Actinomycetes</taxon>
        <taxon>Kitasatosporales</taxon>
        <taxon>Streptomycetaceae</taxon>
        <taxon>Actinacidiphila</taxon>
    </lineage>
</organism>
<evidence type="ECO:0000256" key="1">
    <source>
        <dbReference type="ARBA" id="ARBA00023125"/>
    </source>
</evidence>
<dbReference type="SUPFAM" id="SSF46689">
    <property type="entry name" value="Homeodomain-like"/>
    <property type="match status" value="1"/>
</dbReference>
<dbReference type="PROSITE" id="PS50977">
    <property type="entry name" value="HTH_TETR_2"/>
    <property type="match status" value="1"/>
</dbReference>
<dbReference type="InterPro" id="IPR050109">
    <property type="entry name" value="HTH-type_TetR-like_transc_reg"/>
</dbReference>
<dbReference type="Gene3D" id="1.10.357.10">
    <property type="entry name" value="Tetracycline Repressor, domain 2"/>
    <property type="match status" value="1"/>
</dbReference>
<dbReference type="Pfam" id="PF00440">
    <property type="entry name" value="TetR_N"/>
    <property type="match status" value="1"/>
</dbReference>
<evidence type="ECO:0000259" key="4">
    <source>
        <dbReference type="PROSITE" id="PS50977"/>
    </source>
</evidence>
<feature type="region of interest" description="Disordered" evidence="3">
    <location>
        <begin position="195"/>
        <end position="226"/>
    </location>
</feature>
<dbReference type="PANTHER" id="PTHR30055:SF187">
    <property type="entry name" value="TRANSCRIPTIONAL REGULATORY PROTEIN"/>
    <property type="match status" value="1"/>
</dbReference>
<dbReference type="STRING" id="380248.SAMN05216251_1377"/>
<dbReference type="PRINTS" id="PR00455">
    <property type="entry name" value="HTHTETR"/>
</dbReference>
<dbReference type="InterPro" id="IPR001647">
    <property type="entry name" value="HTH_TetR"/>
</dbReference>
<feature type="DNA-binding region" description="H-T-H motif" evidence="2">
    <location>
        <begin position="33"/>
        <end position="52"/>
    </location>
</feature>